<keyword evidence="6" id="KW-1185">Reference proteome</keyword>
<sequence>MTELLAEQRQELLLRELRATGAVRVAQLAARFGVSAGTIRRDLSELAELGRLTKVRGGAIPAPTPAPAADGPARTIGLLVPSATYYYPSVLAGVRAVAARRGARVVIALTDYGGSREPAQIDELRSSGADGLLVATAGGHHPPTATLTALRATGRPFVLLERQPEDAYEPCEFVLSDHRQGAHHAVTHLRDLGHRRVALYLADSPTAPLVREGHAAAVRRLALDPTAPVLDAGRPAPGSAEAGRQYDAFLDHCLDTGTRAALVHSDHDAIELLQRARTRGLRTPEDLALIAYDDEIAALAETPLTAVAPPKRQLGEQAAELLLDRLDAEEALPLRQVVLHPVLTIRRSCGA</sequence>
<evidence type="ECO:0000259" key="4">
    <source>
        <dbReference type="PROSITE" id="PS51000"/>
    </source>
</evidence>
<dbReference type="InterPro" id="IPR001034">
    <property type="entry name" value="DeoR_HTH"/>
</dbReference>
<dbReference type="RefSeq" id="WP_311599738.1">
    <property type="nucleotide sequence ID" value="NZ_JAVREM010000020.1"/>
</dbReference>
<dbReference type="InterPro" id="IPR036388">
    <property type="entry name" value="WH-like_DNA-bd_sf"/>
</dbReference>
<dbReference type="Pfam" id="PF13377">
    <property type="entry name" value="Peripla_BP_3"/>
    <property type="match status" value="1"/>
</dbReference>
<dbReference type="CDD" id="cd06267">
    <property type="entry name" value="PBP1_LacI_sugar_binding-like"/>
    <property type="match status" value="1"/>
</dbReference>
<organism evidence="5 6">
    <name type="scientific">Streptomyces millisiae</name>
    <dbReference type="NCBI Taxonomy" id="3075542"/>
    <lineage>
        <taxon>Bacteria</taxon>
        <taxon>Bacillati</taxon>
        <taxon>Actinomycetota</taxon>
        <taxon>Actinomycetes</taxon>
        <taxon>Kitasatosporales</taxon>
        <taxon>Streptomycetaceae</taxon>
        <taxon>Streptomyces</taxon>
    </lineage>
</organism>
<dbReference type="Gene3D" id="3.40.50.2300">
    <property type="match status" value="2"/>
</dbReference>
<accession>A0ABU2LR49</accession>
<proteinExistence type="predicted"/>
<dbReference type="SUPFAM" id="SSF46785">
    <property type="entry name" value="Winged helix' DNA-binding domain"/>
    <property type="match status" value="1"/>
</dbReference>
<dbReference type="SMART" id="SM00420">
    <property type="entry name" value="HTH_DEOR"/>
    <property type="match status" value="1"/>
</dbReference>
<dbReference type="PANTHER" id="PTHR30146">
    <property type="entry name" value="LACI-RELATED TRANSCRIPTIONAL REPRESSOR"/>
    <property type="match status" value="1"/>
</dbReference>
<dbReference type="PRINTS" id="PR00037">
    <property type="entry name" value="HTHLACR"/>
</dbReference>
<reference evidence="6" key="1">
    <citation type="submission" date="2023-07" db="EMBL/GenBank/DDBJ databases">
        <title>30 novel species of actinomycetes from the DSMZ collection.</title>
        <authorList>
            <person name="Nouioui I."/>
        </authorList>
    </citation>
    <scope>NUCLEOTIDE SEQUENCE [LARGE SCALE GENOMIC DNA]</scope>
    <source>
        <strain evidence="6">DSM 44918</strain>
    </source>
</reference>
<dbReference type="EMBL" id="JAVREM010000020">
    <property type="protein sequence ID" value="MDT0320065.1"/>
    <property type="molecule type" value="Genomic_DNA"/>
</dbReference>
<dbReference type="Pfam" id="PF08220">
    <property type="entry name" value="HTH_DeoR"/>
    <property type="match status" value="1"/>
</dbReference>
<dbReference type="Proteomes" id="UP001183420">
    <property type="component" value="Unassembled WGS sequence"/>
</dbReference>
<dbReference type="PANTHER" id="PTHR30146:SF155">
    <property type="entry name" value="ALANINE RACEMASE"/>
    <property type="match status" value="1"/>
</dbReference>
<name>A0ABU2LR49_9ACTN</name>
<protein>
    <submittedName>
        <fullName evidence="5">Substrate-binding domain-containing protein</fullName>
    </submittedName>
</protein>
<dbReference type="SUPFAM" id="SSF53822">
    <property type="entry name" value="Periplasmic binding protein-like I"/>
    <property type="match status" value="1"/>
</dbReference>
<dbReference type="PROSITE" id="PS51000">
    <property type="entry name" value="HTH_DEOR_2"/>
    <property type="match status" value="1"/>
</dbReference>
<dbReference type="Gene3D" id="1.10.10.10">
    <property type="entry name" value="Winged helix-like DNA-binding domain superfamily/Winged helix DNA-binding domain"/>
    <property type="match status" value="1"/>
</dbReference>
<dbReference type="InterPro" id="IPR046335">
    <property type="entry name" value="LacI/GalR-like_sensor"/>
</dbReference>
<gene>
    <name evidence="5" type="ORF">RNC47_17160</name>
</gene>
<keyword evidence="1" id="KW-0805">Transcription regulation</keyword>
<evidence type="ECO:0000313" key="6">
    <source>
        <dbReference type="Proteomes" id="UP001183420"/>
    </source>
</evidence>
<evidence type="ECO:0000313" key="5">
    <source>
        <dbReference type="EMBL" id="MDT0320065.1"/>
    </source>
</evidence>
<dbReference type="InterPro" id="IPR028082">
    <property type="entry name" value="Peripla_BP_I"/>
</dbReference>
<dbReference type="PROSITE" id="PS00894">
    <property type="entry name" value="HTH_DEOR_1"/>
    <property type="match status" value="1"/>
</dbReference>
<comment type="caution">
    <text evidence="5">The sequence shown here is derived from an EMBL/GenBank/DDBJ whole genome shotgun (WGS) entry which is preliminary data.</text>
</comment>
<evidence type="ECO:0000256" key="2">
    <source>
        <dbReference type="ARBA" id="ARBA00023125"/>
    </source>
</evidence>
<dbReference type="InterPro" id="IPR036390">
    <property type="entry name" value="WH_DNA-bd_sf"/>
</dbReference>
<keyword evidence="3" id="KW-0804">Transcription</keyword>
<keyword evidence="2" id="KW-0238">DNA-binding</keyword>
<feature type="domain" description="HTH deoR-type" evidence="4">
    <location>
        <begin position="6"/>
        <end position="61"/>
    </location>
</feature>
<dbReference type="InterPro" id="IPR018356">
    <property type="entry name" value="Tscrpt_reg_HTH_DeoR_CS"/>
</dbReference>
<evidence type="ECO:0000256" key="1">
    <source>
        <dbReference type="ARBA" id="ARBA00023015"/>
    </source>
</evidence>
<evidence type="ECO:0000256" key="3">
    <source>
        <dbReference type="ARBA" id="ARBA00023163"/>
    </source>
</evidence>